<dbReference type="GO" id="GO:0006772">
    <property type="term" value="P:thiamine metabolic process"/>
    <property type="evidence" value="ECO:0007669"/>
    <property type="project" value="UniProtKB-UniRule"/>
</dbReference>
<dbReference type="GO" id="GO:0004788">
    <property type="term" value="F:thiamine diphosphokinase activity"/>
    <property type="evidence" value="ECO:0007669"/>
    <property type="project" value="UniProtKB-UniRule"/>
</dbReference>
<evidence type="ECO:0000256" key="1">
    <source>
        <dbReference type="ARBA" id="ARBA00022679"/>
    </source>
</evidence>
<keyword evidence="3 7" id="KW-0418">Kinase</keyword>
<proteinExistence type="predicted"/>
<dbReference type="InterPro" id="IPR006282">
    <property type="entry name" value="Thi_PPkinase"/>
</dbReference>
<comment type="caution">
    <text evidence="7">The sequence shown here is derived from an EMBL/GenBank/DDBJ whole genome shotgun (WGS) entry which is preliminary data.</text>
</comment>
<dbReference type="Proteomes" id="UP000320653">
    <property type="component" value="Unassembled WGS sequence"/>
</dbReference>
<gene>
    <name evidence="7" type="ORF">FHW37_106108</name>
</gene>
<evidence type="ECO:0000256" key="2">
    <source>
        <dbReference type="ARBA" id="ARBA00022741"/>
    </source>
</evidence>
<dbReference type="InterPro" id="IPR007373">
    <property type="entry name" value="Thiamin_PyroPKinase_B1-bd"/>
</dbReference>
<reference evidence="7 8" key="1">
    <citation type="submission" date="2019-06" db="EMBL/GenBank/DDBJ databases">
        <title>Sorghum-associated microbial communities from plants grown in Nebraska, USA.</title>
        <authorList>
            <person name="Schachtman D."/>
        </authorList>
    </citation>
    <scope>NUCLEOTIDE SEQUENCE [LARGE SCALE GENOMIC DNA]</scope>
    <source>
        <strain evidence="7 8">1225</strain>
    </source>
</reference>
<evidence type="ECO:0000256" key="5">
    <source>
        <dbReference type="NCBIfam" id="TIGR01378"/>
    </source>
</evidence>
<dbReference type="Gene3D" id="3.40.50.10240">
    <property type="entry name" value="Thiamin pyrophosphokinase, catalytic domain"/>
    <property type="match status" value="1"/>
</dbReference>
<keyword evidence="8" id="KW-1185">Reference proteome</keyword>
<evidence type="ECO:0000256" key="4">
    <source>
        <dbReference type="ARBA" id="ARBA00022840"/>
    </source>
</evidence>
<dbReference type="InterPro" id="IPR053149">
    <property type="entry name" value="TPK"/>
</dbReference>
<feature type="domain" description="Thiamin pyrophosphokinase thiamin-binding" evidence="6">
    <location>
        <begin position="146"/>
        <end position="209"/>
    </location>
</feature>
<dbReference type="GO" id="GO:0005524">
    <property type="term" value="F:ATP binding"/>
    <property type="evidence" value="ECO:0007669"/>
    <property type="project" value="UniProtKB-KW"/>
</dbReference>
<dbReference type="SUPFAM" id="SSF63999">
    <property type="entry name" value="Thiamin pyrophosphokinase, catalytic domain"/>
    <property type="match status" value="1"/>
</dbReference>
<dbReference type="GO" id="GO:0009229">
    <property type="term" value="P:thiamine diphosphate biosynthetic process"/>
    <property type="evidence" value="ECO:0007669"/>
    <property type="project" value="InterPro"/>
</dbReference>
<dbReference type="PANTHER" id="PTHR41299:SF1">
    <property type="entry name" value="THIAMINE PYROPHOSPHOKINASE"/>
    <property type="match status" value="1"/>
</dbReference>
<evidence type="ECO:0000259" key="6">
    <source>
        <dbReference type="SMART" id="SM00983"/>
    </source>
</evidence>
<evidence type="ECO:0000313" key="8">
    <source>
        <dbReference type="Proteomes" id="UP000320653"/>
    </source>
</evidence>
<keyword evidence="2" id="KW-0547">Nucleotide-binding</keyword>
<keyword evidence="1" id="KW-0808">Transferase</keyword>
<dbReference type="PANTHER" id="PTHR41299">
    <property type="entry name" value="THIAMINE PYROPHOSPHOKINASE"/>
    <property type="match status" value="1"/>
</dbReference>
<dbReference type="GO" id="GO:0030975">
    <property type="term" value="F:thiamine binding"/>
    <property type="evidence" value="ECO:0007669"/>
    <property type="project" value="InterPro"/>
</dbReference>
<dbReference type="Pfam" id="PF04263">
    <property type="entry name" value="TPK_catalytic"/>
    <property type="match status" value="1"/>
</dbReference>
<dbReference type="SMART" id="SM00983">
    <property type="entry name" value="TPK_B1_binding"/>
    <property type="match status" value="1"/>
</dbReference>
<dbReference type="InterPro" id="IPR007371">
    <property type="entry name" value="TPK_catalytic"/>
</dbReference>
<evidence type="ECO:0000256" key="3">
    <source>
        <dbReference type="ARBA" id="ARBA00022777"/>
    </source>
</evidence>
<dbReference type="EMBL" id="VIWP01000006">
    <property type="protein sequence ID" value="TWF50149.1"/>
    <property type="molecule type" value="Genomic_DNA"/>
</dbReference>
<dbReference type="Pfam" id="PF04265">
    <property type="entry name" value="TPK_B1_binding"/>
    <property type="match status" value="1"/>
</dbReference>
<dbReference type="GO" id="GO:0016301">
    <property type="term" value="F:kinase activity"/>
    <property type="evidence" value="ECO:0007669"/>
    <property type="project" value="UniProtKB-KW"/>
</dbReference>
<dbReference type="InterPro" id="IPR036759">
    <property type="entry name" value="TPK_catalytic_sf"/>
</dbReference>
<dbReference type="EC" id="2.7.6.2" evidence="5"/>
<accession>A0A561QIG8</accession>
<keyword evidence="4" id="KW-0067">ATP-binding</keyword>
<sequence length="220" mass="23835">MGMRMNQATFTILLGGNLVVTDRLRAQLEGCRFIAADSGMRHAQVLDVVPELWVGDFDSTDAALAARFPEVERKDFPPAKNETDGEIATAEAIGRGATRLIFVGALGGERSDHALQHLLYAISLAERGFDILLTSGEEEAVPLLKGEKTLDLPKRSLFSILGFSPLEGLDILGARYPLKDFSLPFGSSRTVSNVAEGPVTFHLREGRAMILARPHDFSGA</sequence>
<name>A0A561QIG8_9HYPH</name>
<dbReference type="CDD" id="cd07995">
    <property type="entry name" value="TPK"/>
    <property type="match status" value="1"/>
</dbReference>
<dbReference type="AlphaFoldDB" id="A0A561QIG8"/>
<protein>
    <recommendedName>
        <fullName evidence="5">Thiamine diphosphokinase</fullName>
        <ecNumber evidence="5">2.7.6.2</ecNumber>
    </recommendedName>
</protein>
<organism evidence="7 8">
    <name type="scientific">Neorhizobium alkalisoli</name>
    <dbReference type="NCBI Taxonomy" id="528178"/>
    <lineage>
        <taxon>Bacteria</taxon>
        <taxon>Pseudomonadati</taxon>
        <taxon>Pseudomonadota</taxon>
        <taxon>Alphaproteobacteria</taxon>
        <taxon>Hyphomicrobiales</taxon>
        <taxon>Rhizobiaceae</taxon>
        <taxon>Rhizobium/Agrobacterium group</taxon>
        <taxon>Neorhizobium</taxon>
    </lineage>
</organism>
<evidence type="ECO:0000313" key="7">
    <source>
        <dbReference type="EMBL" id="TWF50149.1"/>
    </source>
</evidence>
<dbReference type="NCBIfam" id="TIGR01378">
    <property type="entry name" value="thi_PPkinase"/>
    <property type="match status" value="1"/>
</dbReference>